<evidence type="ECO:0000313" key="2">
    <source>
        <dbReference type="Proteomes" id="UP000011744"/>
    </source>
</evidence>
<dbReference type="EMBL" id="AONQ01000181">
    <property type="protein sequence ID" value="EME67497.1"/>
    <property type="molecule type" value="Genomic_DNA"/>
</dbReference>
<proteinExistence type="predicted"/>
<reference evidence="1 2" key="1">
    <citation type="journal article" date="2014" name="Genome Announc.">
        <title>Draft Genome Sequence of Magnetospirillum sp. Strain SO-1, a Freshwater Magnetotactic Bacterium Isolated from the Ol'khovka River, Russia.</title>
        <authorList>
            <person name="Grouzdev D.S."/>
            <person name="Dziuba M.V."/>
            <person name="Sukhacheva M.S."/>
            <person name="Mardanov A.V."/>
            <person name="Beletskiy A.V."/>
            <person name="Kuznetsov B.B."/>
            <person name="Skryabin K.G."/>
        </authorList>
    </citation>
    <scope>NUCLEOTIDE SEQUENCE [LARGE SCALE GENOMIC DNA]</scope>
    <source>
        <strain evidence="1 2">SO-1</strain>
    </source>
</reference>
<protein>
    <submittedName>
        <fullName evidence="1">Diguanylate cyclase</fullName>
    </submittedName>
</protein>
<dbReference type="OrthoDB" id="315417at2"/>
<feature type="non-terminal residue" evidence="1">
    <location>
        <position position="267"/>
    </location>
</feature>
<name>M2ZJK4_9PROT</name>
<dbReference type="STRING" id="1244869.H261_23217"/>
<sequence>MRIVRKLPLVIVSLTFMSIMATAVIGISKSTAQLVQASDDKMAGLVEARRARIVTFLETQAQDAEILAGNVTTMEALRAFAAAVQDLGVKTPDPAAYLRKTYMEDNPNPPRERWKLSGFMDSSEWGGVHATFHPTFTRLVEKRGLDDIILVNSIGRVVYTVMKNGNLMDDLRAEAAKATPQGRLFEKVFKNPRGDRVLFSDIFADPNGSGPAAWMAAPVFGTGDEFLGVIALQMPLDLINRIVNDPTALGETGEAFLVGADTLRRSD</sequence>
<evidence type="ECO:0000313" key="1">
    <source>
        <dbReference type="EMBL" id="EME67497.1"/>
    </source>
</evidence>
<dbReference type="CDD" id="cd18773">
    <property type="entry name" value="PDC1_HK_sensor"/>
    <property type="match status" value="1"/>
</dbReference>
<dbReference type="eggNOG" id="COG5000">
    <property type="taxonomic scope" value="Bacteria"/>
</dbReference>
<dbReference type="RefSeq" id="WP_008622753.1">
    <property type="nucleotide sequence ID" value="NZ_AONQ01000181.1"/>
</dbReference>
<accession>M2ZJK4</accession>
<comment type="caution">
    <text evidence="1">The sequence shown here is derived from an EMBL/GenBank/DDBJ whole genome shotgun (WGS) entry which is preliminary data.</text>
</comment>
<dbReference type="Proteomes" id="UP000011744">
    <property type="component" value="Unassembled WGS sequence"/>
</dbReference>
<dbReference type="AlphaFoldDB" id="M2ZJK4"/>
<gene>
    <name evidence="1" type="ORF">H261_23217</name>
</gene>
<keyword evidence="2" id="KW-1185">Reference proteome</keyword>
<organism evidence="1 2">
    <name type="scientific">Paramagnetospirillum caucaseum</name>
    <dbReference type="NCBI Taxonomy" id="1244869"/>
    <lineage>
        <taxon>Bacteria</taxon>
        <taxon>Pseudomonadati</taxon>
        <taxon>Pseudomonadota</taxon>
        <taxon>Alphaproteobacteria</taxon>
        <taxon>Rhodospirillales</taxon>
        <taxon>Magnetospirillaceae</taxon>
        <taxon>Paramagnetospirillum</taxon>
    </lineage>
</organism>